<evidence type="ECO:0000313" key="9">
    <source>
        <dbReference type="Proteomes" id="UP001469553"/>
    </source>
</evidence>
<evidence type="ECO:0000256" key="4">
    <source>
        <dbReference type="ARBA" id="ARBA00022833"/>
    </source>
</evidence>
<dbReference type="PANTHER" id="PTHR15491">
    <property type="match status" value="1"/>
</dbReference>
<sequence length="467" mass="51514">ESTPTKKSDAVVANTNEEDATYKDLDAVRDDRPITQKSRRGRQTKDNKTSKIETEEEKPACQIVGSLGVVEFREKTTTVACSLQKDSETKDEMGANVTTVLSVSSPLDLQQAIRKEENLLELEENTMEAKEDPSAEGSDAEKKSTSETDLKKDDKSSLNQPNGKGHGLENRKESPKTNNTTAAIGVSLNIDQVGAKEENYPHDATEEAELKKIQAAATKTENEQGDRSMETETVARRSQSSVEGGESGKTTRDDEQNREEDIEEVEIDGFGSVILHEAGENAVLWDRTISEGELVALNEIAENEEDPKEKPIMPGAQPQIQEGQLVDPLKTENFSALDEAGQTEDKKADEDDTIQTSSSSKRKHSDDPDVDKRRQELSGPEAKRSCSQSPSVPVDLQLPPFNPEKPLGEEFVVPKSGFFCNLCSVFYLNESTAKKIHCSSPKHYDNLLKHYLKLQQKTSGTTPCVQD</sequence>
<reference evidence="8 9" key="1">
    <citation type="submission" date="2021-06" db="EMBL/GenBank/DDBJ databases">
        <authorList>
            <person name="Palmer J.M."/>
        </authorList>
    </citation>
    <scope>NUCLEOTIDE SEQUENCE [LARGE SCALE GENOMIC DNA]</scope>
    <source>
        <strain evidence="8 9">AS_MEX2019</strain>
        <tissue evidence="8">Muscle</tissue>
    </source>
</reference>
<gene>
    <name evidence="8" type="ORF">AMECASPLE_036449</name>
</gene>
<evidence type="ECO:0000256" key="1">
    <source>
        <dbReference type="ARBA" id="ARBA00004123"/>
    </source>
</evidence>
<proteinExistence type="predicted"/>
<feature type="region of interest" description="Disordered" evidence="6">
    <location>
        <begin position="298"/>
        <end position="401"/>
    </location>
</feature>
<evidence type="ECO:0000256" key="5">
    <source>
        <dbReference type="ARBA" id="ARBA00023242"/>
    </source>
</evidence>
<feature type="region of interest" description="Disordered" evidence="6">
    <location>
        <begin position="116"/>
        <end position="264"/>
    </location>
</feature>
<dbReference type="PROSITE" id="PS50171">
    <property type="entry name" value="ZF_MATRIN"/>
    <property type="match status" value="1"/>
</dbReference>
<dbReference type="InterPro" id="IPR003604">
    <property type="entry name" value="Matrin/U1-like-C_Znf_C2H2"/>
</dbReference>
<feature type="compositionally biased region" description="Basic and acidic residues" evidence="6">
    <location>
        <begin position="166"/>
        <end position="175"/>
    </location>
</feature>
<feature type="region of interest" description="Disordered" evidence="6">
    <location>
        <begin position="1"/>
        <end position="57"/>
    </location>
</feature>
<dbReference type="PANTHER" id="PTHR15491:SF9">
    <property type="entry name" value="CIP1-INTERACTING ZINC FINGER PROTEIN"/>
    <property type="match status" value="1"/>
</dbReference>
<feature type="compositionally biased region" description="Basic and acidic residues" evidence="6">
    <location>
        <begin position="194"/>
        <end position="212"/>
    </location>
</feature>
<accession>A0ABV0XKR1</accession>
<evidence type="ECO:0000259" key="7">
    <source>
        <dbReference type="PROSITE" id="PS50171"/>
    </source>
</evidence>
<keyword evidence="3" id="KW-0863">Zinc-finger</keyword>
<evidence type="ECO:0000256" key="2">
    <source>
        <dbReference type="ARBA" id="ARBA00022723"/>
    </source>
</evidence>
<dbReference type="InterPro" id="IPR026811">
    <property type="entry name" value="CIZ1"/>
</dbReference>
<feature type="compositionally biased region" description="Basic and acidic residues" evidence="6">
    <location>
        <begin position="364"/>
        <end position="384"/>
    </location>
</feature>
<organism evidence="8 9">
    <name type="scientific">Ameca splendens</name>
    <dbReference type="NCBI Taxonomy" id="208324"/>
    <lineage>
        <taxon>Eukaryota</taxon>
        <taxon>Metazoa</taxon>
        <taxon>Chordata</taxon>
        <taxon>Craniata</taxon>
        <taxon>Vertebrata</taxon>
        <taxon>Euteleostomi</taxon>
        <taxon>Actinopterygii</taxon>
        <taxon>Neopterygii</taxon>
        <taxon>Teleostei</taxon>
        <taxon>Neoteleostei</taxon>
        <taxon>Acanthomorphata</taxon>
        <taxon>Ovalentaria</taxon>
        <taxon>Atherinomorphae</taxon>
        <taxon>Cyprinodontiformes</taxon>
        <taxon>Goodeidae</taxon>
        <taxon>Ameca</taxon>
    </lineage>
</organism>
<evidence type="ECO:0000313" key="8">
    <source>
        <dbReference type="EMBL" id="MEQ2282042.1"/>
    </source>
</evidence>
<dbReference type="SMART" id="SM00451">
    <property type="entry name" value="ZnF_U1"/>
    <property type="match status" value="1"/>
</dbReference>
<keyword evidence="2" id="KW-0479">Metal-binding</keyword>
<keyword evidence="9" id="KW-1185">Reference proteome</keyword>
<name>A0ABV0XKR1_9TELE</name>
<evidence type="ECO:0000256" key="3">
    <source>
        <dbReference type="ARBA" id="ARBA00022771"/>
    </source>
</evidence>
<feature type="compositionally biased region" description="Basic and acidic residues" evidence="6">
    <location>
        <begin position="43"/>
        <end position="57"/>
    </location>
</feature>
<evidence type="ECO:0000256" key="6">
    <source>
        <dbReference type="SAM" id="MobiDB-lite"/>
    </source>
</evidence>
<feature type="non-terminal residue" evidence="8">
    <location>
        <position position="1"/>
    </location>
</feature>
<protein>
    <recommendedName>
        <fullName evidence="7">Matrin-type domain-containing protein</fullName>
    </recommendedName>
</protein>
<comment type="caution">
    <text evidence="8">The sequence shown here is derived from an EMBL/GenBank/DDBJ whole genome shotgun (WGS) entry which is preliminary data.</text>
</comment>
<dbReference type="InterPro" id="IPR000690">
    <property type="entry name" value="Matrin/U1-C_Znf_C2H2"/>
</dbReference>
<feature type="domain" description="Matrin-type" evidence="7">
    <location>
        <begin position="418"/>
        <end position="449"/>
    </location>
</feature>
<keyword evidence="4" id="KW-0862">Zinc</keyword>
<feature type="compositionally biased region" description="Basic and acidic residues" evidence="6">
    <location>
        <begin position="127"/>
        <end position="156"/>
    </location>
</feature>
<comment type="subcellular location">
    <subcellularLocation>
        <location evidence="1">Nucleus</location>
    </subcellularLocation>
</comment>
<feature type="compositionally biased region" description="Basic and acidic residues" evidence="6">
    <location>
        <begin position="20"/>
        <end position="34"/>
    </location>
</feature>
<dbReference type="EMBL" id="JAHRIP010005782">
    <property type="protein sequence ID" value="MEQ2282042.1"/>
    <property type="molecule type" value="Genomic_DNA"/>
</dbReference>
<feature type="compositionally biased region" description="Basic and acidic residues" evidence="6">
    <location>
        <begin position="220"/>
        <end position="235"/>
    </location>
</feature>
<keyword evidence="5" id="KW-0539">Nucleus</keyword>
<dbReference type="Proteomes" id="UP001469553">
    <property type="component" value="Unassembled WGS sequence"/>
</dbReference>